<dbReference type="EMBL" id="CAJPWZ010001072">
    <property type="protein sequence ID" value="CAG2207233.1"/>
    <property type="molecule type" value="Genomic_DNA"/>
</dbReference>
<proteinExistence type="predicted"/>
<reference evidence="2" key="1">
    <citation type="submission" date="2021-03" db="EMBL/GenBank/DDBJ databases">
        <authorList>
            <person name="Bekaert M."/>
        </authorList>
    </citation>
    <scope>NUCLEOTIDE SEQUENCE</scope>
</reference>
<feature type="domain" description="Integrase zinc-binding" evidence="1">
    <location>
        <begin position="321"/>
        <end position="364"/>
    </location>
</feature>
<name>A0A8S3RKH2_MYTED</name>
<accession>A0A8S3RKH2</accession>
<evidence type="ECO:0000313" key="3">
    <source>
        <dbReference type="Proteomes" id="UP000683360"/>
    </source>
</evidence>
<dbReference type="AlphaFoldDB" id="A0A8S3RKH2"/>
<comment type="caution">
    <text evidence="2">The sequence shown here is derived from an EMBL/GenBank/DDBJ whole genome shotgun (WGS) entry which is preliminary data.</text>
</comment>
<sequence>MHGQKAALTAMDKDPDSLDKALKYVKSAVTNQKVIFGNKSLEVKRVTFPRNRNRRMTHMGIMNLLSVRALYRKEPVILINKCRNSRKCKLDIGSSTVKWDMVVAEITDNLILGIDFLRAKKAIIDLTDYYSIKLKGEKVPSFMTSNRQDQQMKIYRIKIKRRQSYHLVPVKSPLLNGLSRIPDDIEACHNYRPDVNLEELPCGGCKFCTRARQQWQTFEEEVDFVVPLTIRRLVDDGSYNTNWTPSYSPVELHEEQMKDSDLKTLKRWIEDKYEPTKAELKLGSEVVRHFWSLRQQIQIKDNILLYKWEDPISPRLLFMAPKQMQKELLHGCHDVVSSGHMGQYKTLEKLKQIAVWFNMTQSCKLMRNQLMDQTMDEETNEIYECPIGLPDIFKENTNVMSSSDPLMSHFIGDAAIVGAPDPLVSHTVSNSTSSENKALTDICEKNINGDLHVHEMDASAVESDMLSRRRHRKKPAYLSDYVED</sequence>
<organism evidence="2 3">
    <name type="scientific">Mytilus edulis</name>
    <name type="common">Blue mussel</name>
    <dbReference type="NCBI Taxonomy" id="6550"/>
    <lineage>
        <taxon>Eukaryota</taxon>
        <taxon>Metazoa</taxon>
        <taxon>Spiralia</taxon>
        <taxon>Lophotrochozoa</taxon>
        <taxon>Mollusca</taxon>
        <taxon>Bivalvia</taxon>
        <taxon>Autobranchia</taxon>
        <taxon>Pteriomorphia</taxon>
        <taxon>Mytilida</taxon>
        <taxon>Mytiloidea</taxon>
        <taxon>Mytilidae</taxon>
        <taxon>Mytilinae</taxon>
        <taxon>Mytilus</taxon>
    </lineage>
</organism>
<protein>
    <recommendedName>
        <fullName evidence="1">Integrase zinc-binding domain-containing protein</fullName>
    </recommendedName>
</protein>
<dbReference type="Pfam" id="PF17921">
    <property type="entry name" value="Integrase_H2C2"/>
    <property type="match status" value="1"/>
</dbReference>
<gene>
    <name evidence="2" type="ORF">MEDL_21452</name>
</gene>
<dbReference type="Gene3D" id="1.10.340.70">
    <property type="match status" value="1"/>
</dbReference>
<evidence type="ECO:0000259" key="1">
    <source>
        <dbReference type="Pfam" id="PF17921"/>
    </source>
</evidence>
<dbReference type="InterPro" id="IPR041588">
    <property type="entry name" value="Integrase_H2C2"/>
</dbReference>
<keyword evidence="3" id="KW-1185">Reference proteome</keyword>
<evidence type="ECO:0000313" key="2">
    <source>
        <dbReference type="EMBL" id="CAG2207233.1"/>
    </source>
</evidence>
<dbReference type="Proteomes" id="UP000683360">
    <property type="component" value="Unassembled WGS sequence"/>
</dbReference>